<dbReference type="InterPro" id="IPR016040">
    <property type="entry name" value="NAD(P)-bd_dom"/>
</dbReference>
<name>A0A6H9XGI5_9CORY</name>
<organism evidence="2 3">
    <name type="scientific">Corynebacterium matruchotii</name>
    <dbReference type="NCBI Taxonomy" id="43768"/>
    <lineage>
        <taxon>Bacteria</taxon>
        <taxon>Bacillati</taxon>
        <taxon>Actinomycetota</taxon>
        <taxon>Actinomycetes</taxon>
        <taxon>Mycobacteriales</taxon>
        <taxon>Corynebacteriaceae</taxon>
        <taxon>Corynebacterium</taxon>
    </lineage>
</organism>
<dbReference type="Pfam" id="PF13460">
    <property type="entry name" value="NAD_binding_10"/>
    <property type="match status" value="1"/>
</dbReference>
<reference evidence="2 3" key="1">
    <citation type="submission" date="2018-06" db="EMBL/GenBank/DDBJ databases">
        <authorList>
            <consortium name="Pathogen Informatics"/>
            <person name="Doyle S."/>
        </authorList>
    </citation>
    <scope>NUCLEOTIDE SEQUENCE [LARGE SCALE GENOMIC DNA]</scope>
    <source>
        <strain evidence="2 3">NCTC10254</strain>
    </source>
</reference>
<sequence length="205" mass="21697">MKILIVGANGRVGTKLMALLSESHTVYAGVRNAEAPNAVALDLTAPLPEITKAVKSVQPDVIYFTAGSRGKNLLQVDAFGAVKLIQAAKAAGVPRFVMLSTVYALQPERWNEGILADLSDYYIAKFFADHWLVHHSDLDYTILQPGPLEDTPGTGRIAVDVAEPRGNSMDDVAATLAAIITIPETVGKVITMSGGDTPIAEALAS</sequence>
<dbReference type="AlphaFoldDB" id="A0A6H9XGI5"/>
<evidence type="ECO:0000313" key="2">
    <source>
        <dbReference type="EMBL" id="SPW28516.1"/>
    </source>
</evidence>
<dbReference type="PANTHER" id="PTHR15020:SF50">
    <property type="entry name" value="UPF0659 PROTEIN YMR090W"/>
    <property type="match status" value="1"/>
</dbReference>
<evidence type="ECO:0000259" key="1">
    <source>
        <dbReference type="Pfam" id="PF13460"/>
    </source>
</evidence>
<protein>
    <submittedName>
        <fullName evidence="2">Putative nucleoside-diphosphate-sugar epimerase</fullName>
    </submittedName>
</protein>
<dbReference type="Gene3D" id="3.40.50.720">
    <property type="entry name" value="NAD(P)-binding Rossmann-like Domain"/>
    <property type="match status" value="1"/>
</dbReference>
<dbReference type="InterPro" id="IPR036291">
    <property type="entry name" value="NAD(P)-bd_dom_sf"/>
</dbReference>
<proteinExistence type="predicted"/>
<feature type="domain" description="NAD(P)-binding" evidence="1">
    <location>
        <begin position="7"/>
        <end position="181"/>
    </location>
</feature>
<dbReference type="RefSeq" id="WP_005524931.1">
    <property type="nucleotide sequence ID" value="NZ_CAUSYL010000017.1"/>
</dbReference>
<dbReference type="Proteomes" id="UP000249886">
    <property type="component" value="Unassembled WGS sequence"/>
</dbReference>
<dbReference type="PANTHER" id="PTHR15020">
    <property type="entry name" value="FLAVIN REDUCTASE-RELATED"/>
    <property type="match status" value="1"/>
</dbReference>
<dbReference type="EMBL" id="UARK01000011">
    <property type="protein sequence ID" value="SPW28516.1"/>
    <property type="molecule type" value="Genomic_DNA"/>
</dbReference>
<evidence type="ECO:0000313" key="3">
    <source>
        <dbReference type="Proteomes" id="UP000249886"/>
    </source>
</evidence>
<dbReference type="SUPFAM" id="SSF51735">
    <property type="entry name" value="NAD(P)-binding Rossmann-fold domains"/>
    <property type="match status" value="1"/>
</dbReference>
<accession>A0A6H9XGI5</accession>
<dbReference type="GeneID" id="84573675"/>
<gene>
    <name evidence="2" type="ORF">NCTC10254_01462</name>
</gene>
<comment type="caution">
    <text evidence="2">The sequence shown here is derived from an EMBL/GenBank/DDBJ whole genome shotgun (WGS) entry which is preliminary data.</text>
</comment>